<dbReference type="PANTHER" id="PTHR21240">
    <property type="entry name" value="2-AMINO-3-CARBOXYLMUCONATE-6-SEMIALDEHYDE DECARBOXYLASE"/>
    <property type="match status" value="1"/>
</dbReference>
<evidence type="ECO:0000259" key="2">
    <source>
        <dbReference type="Pfam" id="PF04909"/>
    </source>
</evidence>
<accession>A0A9E8NDP7</accession>
<keyword evidence="4" id="KW-1185">Reference proteome</keyword>
<proteinExistence type="predicted"/>
<reference evidence="3" key="1">
    <citation type="submission" date="2022-11" db="EMBL/GenBank/DDBJ databases">
        <title>Dyadobacter pollutisoli sp. nov., isolated from plastic dumped soil.</title>
        <authorList>
            <person name="Kim J.M."/>
            <person name="Kim K.R."/>
            <person name="Lee J.K."/>
            <person name="Hao L."/>
            <person name="Jeon C.O."/>
        </authorList>
    </citation>
    <scope>NUCLEOTIDE SEQUENCE</scope>
    <source>
        <strain evidence="3">U1</strain>
    </source>
</reference>
<dbReference type="Pfam" id="PF04909">
    <property type="entry name" value="Amidohydro_2"/>
    <property type="match status" value="1"/>
</dbReference>
<dbReference type="KEGG" id="dpf:ON006_01330"/>
<keyword evidence="1" id="KW-0456">Lyase</keyword>
<dbReference type="InterPro" id="IPR006680">
    <property type="entry name" value="Amidohydro-rel"/>
</dbReference>
<dbReference type="PROSITE" id="PS51318">
    <property type="entry name" value="TAT"/>
    <property type="match status" value="1"/>
</dbReference>
<evidence type="ECO:0000313" key="4">
    <source>
        <dbReference type="Proteomes" id="UP001164653"/>
    </source>
</evidence>
<sequence length="592" mass="66890">MPDLSFTRRDFLKKNAMIGLTAGIAPELVGSHELQNAQSGFDDNIQATDEATTLFFDGFTRIGPRKYKHPAEKWKLTDLLEEMDHCSVSAALVAYTQSVNYDLMYSNLELSGMIKPYPHLLPIWNAMPHHTGEFPAPEALGKLMRENNVRALSIHPKTNAWDWKAKHSKVLFDWIGANKILLITTGNELGSWSDVEEFLIRYPQVPLLLTSAVWNEQRYVLPLVQQYKSLHISFDNFQINEGIEYLHRIGCTSQMIFASNSPAMSAGAHRTYVDYANIPAADRAKVAGGNLMRLLKMTQPPPLRENKTEDILMDAARKGQRLPVPVIDMHMHMLHEGLNGGGWTYRMENGGPKGIFEMGKRLGYHGGGIMSWNGVVSQNAIAGNPCTAEALDVAPKGYWGLATFDPSHYSQEELGKMIAQVYSDPRFIGMKPYQFYGYEFHNPVYDIWWKYGNEHQFYALIHNSREDLLEVATLAKKYPDVRWVIAHAGGSYKMADMAIAAMKKFPNVFAEITLTPVHLGVIEYLVAGAGEDRILYGSDLPMRDPRQQLGWVVFLRLPLTVKKKILAENAMQVLKPCWDRLPEHNRPTLTLP</sequence>
<name>A0A9E8NDP7_9BACT</name>
<protein>
    <submittedName>
        <fullName evidence="3">Amidohydrolase family protein</fullName>
    </submittedName>
</protein>
<dbReference type="GO" id="GO:0016831">
    <property type="term" value="F:carboxy-lyase activity"/>
    <property type="evidence" value="ECO:0007669"/>
    <property type="project" value="InterPro"/>
</dbReference>
<dbReference type="Gene3D" id="3.20.20.140">
    <property type="entry name" value="Metal-dependent hydrolases"/>
    <property type="match status" value="2"/>
</dbReference>
<dbReference type="SUPFAM" id="SSF51556">
    <property type="entry name" value="Metallo-dependent hydrolases"/>
    <property type="match status" value="2"/>
</dbReference>
<evidence type="ECO:0000313" key="3">
    <source>
        <dbReference type="EMBL" id="WAC12611.1"/>
    </source>
</evidence>
<gene>
    <name evidence="3" type="ORF">ON006_01330</name>
</gene>
<dbReference type="RefSeq" id="WP_244823311.1">
    <property type="nucleotide sequence ID" value="NZ_CP112998.1"/>
</dbReference>
<dbReference type="Proteomes" id="UP001164653">
    <property type="component" value="Chromosome"/>
</dbReference>
<dbReference type="InterPro" id="IPR032466">
    <property type="entry name" value="Metal_Hydrolase"/>
</dbReference>
<dbReference type="EMBL" id="CP112998">
    <property type="protein sequence ID" value="WAC12611.1"/>
    <property type="molecule type" value="Genomic_DNA"/>
</dbReference>
<evidence type="ECO:0000256" key="1">
    <source>
        <dbReference type="ARBA" id="ARBA00023239"/>
    </source>
</evidence>
<dbReference type="AlphaFoldDB" id="A0A9E8NDP7"/>
<organism evidence="3 4">
    <name type="scientific">Dyadobacter pollutisoli</name>
    <dbReference type="NCBI Taxonomy" id="2910158"/>
    <lineage>
        <taxon>Bacteria</taxon>
        <taxon>Pseudomonadati</taxon>
        <taxon>Bacteroidota</taxon>
        <taxon>Cytophagia</taxon>
        <taxon>Cytophagales</taxon>
        <taxon>Spirosomataceae</taxon>
        <taxon>Dyadobacter</taxon>
    </lineage>
</organism>
<dbReference type="InterPro" id="IPR006311">
    <property type="entry name" value="TAT_signal"/>
</dbReference>
<dbReference type="GO" id="GO:0016787">
    <property type="term" value="F:hydrolase activity"/>
    <property type="evidence" value="ECO:0007669"/>
    <property type="project" value="InterPro"/>
</dbReference>
<feature type="domain" description="Amidohydrolase-related" evidence="2">
    <location>
        <begin position="327"/>
        <end position="574"/>
    </location>
</feature>
<dbReference type="InterPro" id="IPR032465">
    <property type="entry name" value="ACMSD"/>
</dbReference>